<protein>
    <submittedName>
        <fullName evidence="1">13623_t:CDS:1</fullName>
    </submittedName>
</protein>
<evidence type="ECO:0000313" key="1">
    <source>
        <dbReference type="EMBL" id="CAG8537532.1"/>
    </source>
</evidence>
<comment type="caution">
    <text evidence="1">The sequence shown here is derived from an EMBL/GenBank/DDBJ whole genome shotgun (WGS) entry which is preliminary data.</text>
</comment>
<sequence>MPTKFYDKLSQDFTKLLELGDGYDVIIHVGDDNGEECKSKMDHVCDDKDEKKIQKSFKLHSAILRFRSEYFNKELTDLTGPRNIQNVMEIRKKHFKPEDLETSRIFELMITANELCLEELVNYLESYLVDTRADWLCLNFALIHNTGYQSENLLLWAELVQKFPESDLLKSPFGSPPQSSTHLLRVTSSSVIPLYSDSPPISPPLPSFSVIITNEHAAQIATWIDRRLSTYTVANSPYEFKLLLRGSEHGFKNKTFHDICDSRSRTVVIMKVSGTNEILGGYNPLKWNNHVQESKNNVKGIKSKQDNWSSTKDSFIFSLSEENCILSRVSNPGYAFYYNARWGPNFGNHDLKMVSNYRNGKGIGCKQVNYEKPIRKSSDPFSIDDYEVFQICPKGE</sequence>
<proteinExistence type="predicted"/>
<accession>A0ACA9LRX1</accession>
<name>A0ACA9LRX1_9GLOM</name>
<gene>
    <name evidence="1" type="ORF">ACOLOM_LOCUS4333</name>
</gene>
<dbReference type="EMBL" id="CAJVPT010007110">
    <property type="protein sequence ID" value="CAG8537532.1"/>
    <property type="molecule type" value="Genomic_DNA"/>
</dbReference>
<keyword evidence="2" id="KW-1185">Reference proteome</keyword>
<evidence type="ECO:0000313" key="2">
    <source>
        <dbReference type="Proteomes" id="UP000789525"/>
    </source>
</evidence>
<reference evidence="1" key="1">
    <citation type="submission" date="2021-06" db="EMBL/GenBank/DDBJ databases">
        <authorList>
            <person name="Kallberg Y."/>
            <person name="Tangrot J."/>
            <person name="Rosling A."/>
        </authorList>
    </citation>
    <scope>NUCLEOTIDE SEQUENCE</scope>
    <source>
        <strain evidence="1">CL356</strain>
    </source>
</reference>
<organism evidence="1 2">
    <name type="scientific">Acaulospora colombiana</name>
    <dbReference type="NCBI Taxonomy" id="27376"/>
    <lineage>
        <taxon>Eukaryota</taxon>
        <taxon>Fungi</taxon>
        <taxon>Fungi incertae sedis</taxon>
        <taxon>Mucoromycota</taxon>
        <taxon>Glomeromycotina</taxon>
        <taxon>Glomeromycetes</taxon>
        <taxon>Diversisporales</taxon>
        <taxon>Acaulosporaceae</taxon>
        <taxon>Acaulospora</taxon>
    </lineage>
</organism>
<dbReference type="Proteomes" id="UP000789525">
    <property type="component" value="Unassembled WGS sequence"/>
</dbReference>